<comment type="caution">
    <text evidence="2">The sequence shown here is derived from an EMBL/GenBank/DDBJ whole genome shotgun (WGS) entry which is preliminary data.</text>
</comment>
<reference evidence="2" key="1">
    <citation type="submission" date="2023-10" db="EMBL/GenBank/DDBJ databases">
        <authorList>
            <person name="Chen Y."/>
            <person name="Shah S."/>
            <person name="Dougan E. K."/>
            <person name="Thang M."/>
            <person name="Chan C."/>
        </authorList>
    </citation>
    <scope>NUCLEOTIDE SEQUENCE [LARGE SCALE GENOMIC DNA]</scope>
</reference>
<dbReference type="Proteomes" id="UP001189429">
    <property type="component" value="Unassembled WGS sequence"/>
</dbReference>
<feature type="compositionally biased region" description="Low complexity" evidence="1">
    <location>
        <begin position="144"/>
        <end position="164"/>
    </location>
</feature>
<gene>
    <name evidence="2" type="ORF">PCOR1329_LOCUS6680</name>
</gene>
<feature type="non-terminal residue" evidence="2">
    <location>
        <position position="1"/>
    </location>
</feature>
<keyword evidence="3" id="KW-1185">Reference proteome</keyword>
<feature type="compositionally biased region" description="Basic and acidic residues" evidence="1">
    <location>
        <begin position="172"/>
        <end position="187"/>
    </location>
</feature>
<feature type="compositionally biased region" description="Low complexity" evidence="1">
    <location>
        <begin position="90"/>
        <end position="101"/>
    </location>
</feature>
<evidence type="ECO:0000313" key="3">
    <source>
        <dbReference type="Proteomes" id="UP001189429"/>
    </source>
</evidence>
<sequence length="320" mass="34837">RRARCWRRWLHGLLRRGHRVHGLRPRLRRHLRRLLRLRGGRHHRAELRGPRGRLRPGDHLQVRGHGRGRVRRGPHPGARPQLLPVPAPPSGAVAAPAASPALRDGARLDDDNDHDDHDHHQAVYSAEHGAARHHHDHREDDRQAAAAAAAPAAPAASAASAPASTHDDGEEDRLPAGRRHELGHPEEGLLLPTRGQGVPHDAARAQHHARASASGHHLALSDRLQRWLQRLGSFAVGPRLVWPEEAVLLQDREQGLPLGAASALGAAAVQRSGGAGQDRVRLRRRLPPLHALLGALVVAEEDPVLLRKLPQGLQGRGASV</sequence>
<evidence type="ECO:0000256" key="1">
    <source>
        <dbReference type="SAM" id="MobiDB-lite"/>
    </source>
</evidence>
<dbReference type="EMBL" id="CAUYUJ010001788">
    <property type="protein sequence ID" value="CAK0797668.1"/>
    <property type="molecule type" value="Genomic_DNA"/>
</dbReference>
<name>A0ABN9PWM9_9DINO</name>
<protein>
    <submittedName>
        <fullName evidence="2">Uncharacterized protein</fullName>
    </submittedName>
</protein>
<feature type="compositionally biased region" description="Basic and acidic residues" evidence="1">
    <location>
        <begin position="104"/>
        <end position="121"/>
    </location>
</feature>
<evidence type="ECO:0000313" key="2">
    <source>
        <dbReference type="EMBL" id="CAK0797668.1"/>
    </source>
</evidence>
<feature type="non-terminal residue" evidence="2">
    <location>
        <position position="320"/>
    </location>
</feature>
<organism evidence="2 3">
    <name type="scientific">Prorocentrum cordatum</name>
    <dbReference type="NCBI Taxonomy" id="2364126"/>
    <lineage>
        <taxon>Eukaryota</taxon>
        <taxon>Sar</taxon>
        <taxon>Alveolata</taxon>
        <taxon>Dinophyceae</taxon>
        <taxon>Prorocentrales</taxon>
        <taxon>Prorocentraceae</taxon>
        <taxon>Prorocentrum</taxon>
    </lineage>
</organism>
<feature type="region of interest" description="Disordered" evidence="1">
    <location>
        <begin position="47"/>
        <end position="201"/>
    </location>
</feature>
<accession>A0ABN9PWM9</accession>
<proteinExistence type="predicted"/>
<feature type="compositionally biased region" description="Basic residues" evidence="1">
    <location>
        <begin position="62"/>
        <end position="74"/>
    </location>
</feature>